<name>A0A922DY22_CARIL</name>
<accession>A0A922DY22</accession>
<reference evidence="2" key="1">
    <citation type="submission" date="2021-01" db="EMBL/GenBank/DDBJ databases">
        <authorList>
            <person name="Lovell J.T."/>
            <person name="Bentley N."/>
            <person name="Bhattarai G."/>
            <person name="Jenkins J.W."/>
            <person name="Sreedasyam A."/>
            <person name="Alarcon Y."/>
            <person name="Bock C."/>
            <person name="Boston L."/>
            <person name="Carlson J."/>
            <person name="Cervantes K."/>
            <person name="Clermont K."/>
            <person name="Krom N."/>
            <person name="Kubenka K."/>
            <person name="Mamidi S."/>
            <person name="Mattison C."/>
            <person name="Monteros M."/>
            <person name="Pisani C."/>
            <person name="Plott C."/>
            <person name="Rajasekar S."/>
            <person name="Rhein H.S."/>
            <person name="Rohla C."/>
            <person name="Song M."/>
            <person name="Hilaire R.S."/>
            <person name="Shu S."/>
            <person name="Wells L."/>
            <person name="Wang X."/>
            <person name="Webber J."/>
            <person name="Heerema R.J."/>
            <person name="Klein P."/>
            <person name="Conner P."/>
            <person name="Grauke L."/>
            <person name="Grimwood J."/>
            <person name="Schmutz J."/>
            <person name="Randall J.J."/>
        </authorList>
    </citation>
    <scope>NUCLEOTIDE SEQUENCE</scope>
    <source>
        <tissue evidence="2">Leaf</tissue>
    </source>
</reference>
<evidence type="ECO:0000313" key="3">
    <source>
        <dbReference type="Proteomes" id="UP000811246"/>
    </source>
</evidence>
<gene>
    <name evidence="2" type="ORF">I3842_10G144500</name>
</gene>
<dbReference type="AlphaFoldDB" id="A0A922DY22"/>
<evidence type="ECO:0000256" key="1">
    <source>
        <dbReference type="SAM" id="SignalP"/>
    </source>
</evidence>
<evidence type="ECO:0000313" key="2">
    <source>
        <dbReference type="EMBL" id="KAG6693046.1"/>
    </source>
</evidence>
<dbReference type="EMBL" id="CM031834">
    <property type="protein sequence ID" value="KAG6693046.1"/>
    <property type="molecule type" value="Genomic_DNA"/>
</dbReference>
<sequence>MNTTFFLTNLCCLCAFSFFPHHSLNDPNNQRVRSFVVRLASPKLSPRVRVFCVLARAKPKSGS</sequence>
<feature type="chain" id="PRO_5036813002" description="Secreted protein" evidence="1">
    <location>
        <begin position="26"/>
        <end position="63"/>
    </location>
</feature>
<proteinExistence type="predicted"/>
<evidence type="ECO:0008006" key="4">
    <source>
        <dbReference type="Google" id="ProtNLM"/>
    </source>
</evidence>
<keyword evidence="1" id="KW-0732">Signal</keyword>
<feature type="signal peptide" evidence="1">
    <location>
        <begin position="1"/>
        <end position="25"/>
    </location>
</feature>
<dbReference type="Proteomes" id="UP000811246">
    <property type="component" value="Chromosome 10"/>
</dbReference>
<comment type="caution">
    <text evidence="2">The sequence shown here is derived from an EMBL/GenBank/DDBJ whole genome shotgun (WGS) entry which is preliminary data.</text>
</comment>
<organism evidence="2 3">
    <name type="scientific">Carya illinoinensis</name>
    <name type="common">Pecan</name>
    <dbReference type="NCBI Taxonomy" id="32201"/>
    <lineage>
        <taxon>Eukaryota</taxon>
        <taxon>Viridiplantae</taxon>
        <taxon>Streptophyta</taxon>
        <taxon>Embryophyta</taxon>
        <taxon>Tracheophyta</taxon>
        <taxon>Spermatophyta</taxon>
        <taxon>Magnoliopsida</taxon>
        <taxon>eudicotyledons</taxon>
        <taxon>Gunneridae</taxon>
        <taxon>Pentapetalae</taxon>
        <taxon>rosids</taxon>
        <taxon>fabids</taxon>
        <taxon>Fagales</taxon>
        <taxon>Juglandaceae</taxon>
        <taxon>Carya</taxon>
    </lineage>
</organism>
<protein>
    <recommendedName>
        <fullName evidence="4">Secreted protein</fullName>
    </recommendedName>
</protein>